<dbReference type="eggNOG" id="COG1227">
    <property type="taxonomic scope" value="Bacteria"/>
</dbReference>
<dbReference type="KEGG" id="swo:Swol_0602"/>
<dbReference type="Pfam" id="PF02833">
    <property type="entry name" value="DHHA2"/>
    <property type="match status" value="1"/>
</dbReference>
<dbReference type="HOGENOM" id="CLU_025243_1_1_9"/>
<dbReference type="Pfam" id="PF00571">
    <property type="entry name" value="CBS"/>
    <property type="match status" value="2"/>
</dbReference>
<name>Q0AZC3_SYNWW</name>
<dbReference type="SMART" id="SM01131">
    <property type="entry name" value="DHHA2"/>
    <property type="match status" value="1"/>
</dbReference>
<dbReference type="NCBIfam" id="NF011449">
    <property type="entry name" value="PRK14869.2-5"/>
    <property type="match status" value="1"/>
</dbReference>
<comment type="catalytic activity">
    <reaction evidence="7">
        <text>diphosphate + H2O = 2 phosphate + H(+)</text>
        <dbReference type="Rhea" id="RHEA:24576"/>
        <dbReference type="ChEBI" id="CHEBI:15377"/>
        <dbReference type="ChEBI" id="CHEBI:15378"/>
        <dbReference type="ChEBI" id="CHEBI:33019"/>
        <dbReference type="ChEBI" id="CHEBI:43474"/>
        <dbReference type="EC" id="3.6.1.1"/>
    </reaction>
</comment>
<evidence type="ECO:0000256" key="6">
    <source>
        <dbReference type="ARBA" id="ARBA00032535"/>
    </source>
</evidence>
<evidence type="ECO:0000256" key="4">
    <source>
        <dbReference type="ARBA" id="ARBA00022801"/>
    </source>
</evidence>
<feature type="domain" description="CBS" evidence="9">
    <location>
        <begin position="73"/>
        <end position="131"/>
    </location>
</feature>
<dbReference type="InterPro" id="IPR038763">
    <property type="entry name" value="DHH_sf"/>
</dbReference>
<sequence length="450" mass="50852">MKAIYVIGHKNPDIDAVAAAIAYREYKEATDQGLYLAAMAGEMSDEIDFVLEAFDFAPPLHIKNVKTTVEDLLDEKEPFCVCRDMNLMELSNLLRQQELKTVPVVDEKERLLGLITIGDMAMLFMNSLLDVGDLAETPGILGKLLNKKVTDIMKIRDLILFEKDEAAEEARKLMLSTRFRNYPVVDEENRFLGIISRYHLLNMRRKKLILVDHNEKKQAVDGVEEAEILEIVDHHRVGDLQTISPIYFHNEPVGSTSTLVAEKFINMKLTLSQNLAGLLLSGILSDTMLFKSPTTTGKDLSIAAKLQEISGLEPLSWGKAIFENSHQLDKRDDEELIFEDLKEYSSEELIFAISQIETVDLASFSRRKTSLLKSMQEICERKAYAFICLMVTGILEEGTELLFAGEKSSLVEQAFGLHSEKGEIFLQGVMSRKKQVVPVIYEALRQQNLL</sequence>
<reference evidence="11" key="1">
    <citation type="journal article" date="2010" name="Environ. Microbiol.">
        <title>The genome of Syntrophomonas wolfei: new insights into syntrophic metabolism and biohydrogen production.</title>
        <authorList>
            <person name="Sieber J.R."/>
            <person name="Sims D.R."/>
            <person name="Han C."/>
            <person name="Kim E."/>
            <person name="Lykidis A."/>
            <person name="Lapidus A.L."/>
            <person name="McDonnald E."/>
            <person name="Rohlin L."/>
            <person name="Culley D.E."/>
            <person name="Gunsalus R."/>
            <person name="McInerney M.J."/>
        </authorList>
    </citation>
    <scope>NUCLEOTIDE SEQUENCE [LARGE SCALE GENOMIC DNA]</scope>
    <source>
        <strain evidence="11">DSM 2245B / Goettingen</strain>
    </source>
</reference>
<dbReference type="SUPFAM" id="SSF54631">
    <property type="entry name" value="CBS-domain pair"/>
    <property type="match status" value="1"/>
</dbReference>
<keyword evidence="4 10" id="KW-0378">Hydrolase</keyword>
<evidence type="ECO:0000256" key="5">
    <source>
        <dbReference type="ARBA" id="ARBA00023211"/>
    </source>
</evidence>
<proteinExistence type="predicted"/>
<dbReference type="Gene3D" id="3.90.1640.10">
    <property type="entry name" value="inorganic pyrophosphatase (n-terminal core)"/>
    <property type="match status" value="2"/>
</dbReference>
<dbReference type="PANTHER" id="PTHR12112:SF22">
    <property type="entry name" value="MANGANESE-DEPENDENT INORGANIC PYROPHOSPHATASE-RELATED"/>
    <property type="match status" value="1"/>
</dbReference>
<dbReference type="EMBL" id="CP000448">
    <property type="protein sequence ID" value="ABI67931.1"/>
    <property type="molecule type" value="Genomic_DNA"/>
</dbReference>
<dbReference type="CDD" id="cd04597">
    <property type="entry name" value="CBS_pair_inorgPPase"/>
    <property type="match status" value="1"/>
</dbReference>
<evidence type="ECO:0000313" key="11">
    <source>
        <dbReference type="Proteomes" id="UP000001968"/>
    </source>
</evidence>
<dbReference type="Gene3D" id="3.10.310.20">
    <property type="entry name" value="DHHA2 domain"/>
    <property type="match status" value="1"/>
</dbReference>
<accession>Q0AZC3</accession>
<dbReference type="eggNOG" id="COG0517">
    <property type="taxonomic scope" value="Bacteria"/>
</dbReference>
<organism evidence="10 11">
    <name type="scientific">Syntrophomonas wolfei subsp. wolfei (strain DSM 2245B / Goettingen)</name>
    <dbReference type="NCBI Taxonomy" id="335541"/>
    <lineage>
        <taxon>Bacteria</taxon>
        <taxon>Bacillati</taxon>
        <taxon>Bacillota</taxon>
        <taxon>Clostridia</taxon>
        <taxon>Eubacteriales</taxon>
        <taxon>Syntrophomonadaceae</taxon>
        <taxon>Syntrophomonas</taxon>
    </lineage>
</organism>
<evidence type="ECO:0000259" key="9">
    <source>
        <dbReference type="PROSITE" id="PS51371"/>
    </source>
</evidence>
<protein>
    <recommendedName>
        <fullName evidence="2">inorganic diphosphatase</fullName>
        <ecNumber evidence="2">3.6.1.1</ecNumber>
    </recommendedName>
    <alternativeName>
        <fullName evidence="6">Pyrophosphate phospho-hydrolase</fullName>
    </alternativeName>
</protein>
<feature type="domain" description="CBS" evidence="9">
    <location>
        <begin position="153"/>
        <end position="210"/>
    </location>
</feature>
<evidence type="ECO:0000256" key="3">
    <source>
        <dbReference type="ARBA" id="ARBA00022723"/>
    </source>
</evidence>
<dbReference type="InterPro" id="IPR046342">
    <property type="entry name" value="CBS_dom_sf"/>
</dbReference>
<keyword evidence="11" id="KW-1185">Reference proteome</keyword>
<dbReference type="AlphaFoldDB" id="Q0AZC3"/>
<evidence type="ECO:0000256" key="7">
    <source>
        <dbReference type="ARBA" id="ARBA00047820"/>
    </source>
</evidence>
<dbReference type="SUPFAM" id="SSF64182">
    <property type="entry name" value="DHH phosphoesterases"/>
    <property type="match status" value="1"/>
</dbReference>
<evidence type="ECO:0000313" key="10">
    <source>
        <dbReference type="EMBL" id="ABI67931.1"/>
    </source>
</evidence>
<dbReference type="PROSITE" id="PS51371">
    <property type="entry name" value="CBS"/>
    <property type="match status" value="2"/>
</dbReference>
<dbReference type="PANTHER" id="PTHR12112">
    <property type="entry name" value="BNIP - RELATED"/>
    <property type="match status" value="1"/>
</dbReference>
<comment type="cofactor">
    <cofactor evidence="1">
        <name>Mn(2+)</name>
        <dbReference type="ChEBI" id="CHEBI:29035"/>
    </cofactor>
</comment>
<dbReference type="SMART" id="SM00116">
    <property type="entry name" value="CBS"/>
    <property type="match status" value="2"/>
</dbReference>
<dbReference type="GO" id="GO:0004427">
    <property type="term" value="F:inorganic diphosphate phosphatase activity"/>
    <property type="evidence" value="ECO:0007669"/>
    <property type="project" value="UniProtKB-EC"/>
</dbReference>
<dbReference type="OrthoDB" id="9766150at2"/>
<keyword evidence="5" id="KW-0464">Manganese</keyword>
<keyword evidence="8" id="KW-0129">CBS domain</keyword>
<dbReference type="InterPro" id="IPR000644">
    <property type="entry name" value="CBS_dom"/>
</dbReference>
<dbReference type="Pfam" id="PF01368">
    <property type="entry name" value="DHH"/>
    <property type="match status" value="1"/>
</dbReference>
<dbReference type="InterPro" id="IPR004097">
    <property type="entry name" value="DHHA2"/>
</dbReference>
<evidence type="ECO:0000256" key="2">
    <source>
        <dbReference type="ARBA" id="ARBA00012146"/>
    </source>
</evidence>
<dbReference type="InterPro" id="IPR001667">
    <property type="entry name" value="DDH_dom"/>
</dbReference>
<dbReference type="Proteomes" id="UP000001968">
    <property type="component" value="Chromosome"/>
</dbReference>
<dbReference type="STRING" id="335541.Swol_0602"/>
<gene>
    <name evidence="10" type="ordered locus">Swol_0602</name>
</gene>
<dbReference type="GO" id="GO:0005737">
    <property type="term" value="C:cytoplasm"/>
    <property type="evidence" value="ECO:0007669"/>
    <property type="project" value="InterPro"/>
</dbReference>
<keyword evidence="3" id="KW-0479">Metal-binding</keyword>
<dbReference type="NCBIfam" id="NF011443">
    <property type="entry name" value="PRK14869.1-5"/>
    <property type="match status" value="1"/>
</dbReference>
<evidence type="ECO:0000256" key="8">
    <source>
        <dbReference type="PROSITE-ProRule" id="PRU00703"/>
    </source>
</evidence>
<dbReference type="EC" id="3.6.1.1" evidence="2"/>
<dbReference type="InterPro" id="IPR038222">
    <property type="entry name" value="DHHA2_dom_sf"/>
</dbReference>
<dbReference type="GO" id="GO:0046872">
    <property type="term" value="F:metal ion binding"/>
    <property type="evidence" value="ECO:0007669"/>
    <property type="project" value="UniProtKB-KW"/>
</dbReference>
<evidence type="ECO:0000256" key="1">
    <source>
        <dbReference type="ARBA" id="ARBA00001936"/>
    </source>
</evidence>
<dbReference type="RefSeq" id="WP_011640036.1">
    <property type="nucleotide sequence ID" value="NC_008346.1"/>
</dbReference>